<evidence type="ECO:0000256" key="6">
    <source>
        <dbReference type="ARBA" id="ARBA00022827"/>
    </source>
</evidence>
<organism evidence="12 14">
    <name type="scientific">Cercospora beticola</name>
    <name type="common">Sugarbeet leaf spot fungus</name>
    <dbReference type="NCBI Taxonomy" id="122368"/>
    <lineage>
        <taxon>Eukaryota</taxon>
        <taxon>Fungi</taxon>
        <taxon>Dikarya</taxon>
        <taxon>Ascomycota</taxon>
        <taxon>Pezizomycotina</taxon>
        <taxon>Dothideomycetes</taxon>
        <taxon>Dothideomycetidae</taxon>
        <taxon>Mycosphaerellales</taxon>
        <taxon>Mycosphaerellaceae</taxon>
        <taxon>Cercospora</taxon>
    </lineage>
</organism>
<evidence type="ECO:0000256" key="7">
    <source>
        <dbReference type="ARBA" id="ARBA00022857"/>
    </source>
</evidence>
<dbReference type="PANTHER" id="PTHR42802">
    <property type="entry name" value="MONOOXYGENASE"/>
    <property type="match status" value="1"/>
</dbReference>
<evidence type="ECO:0000313" key="15">
    <source>
        <dbReference type="Proteomes" id="UP001302367"/>
    </source>
</evidence>
<dbReference type="GO" id="GO:0004497">
    <property type="term" value="F:monooxygenase activity"/>
    <property type="evidence" value="ECO:0007669"/>
    <property type="project" value="UniProtKB-KW"/>
</dbReference>
<evidence type="ECO:0000256" key="3">
    <source>
        <dbReference type="ARBA" id="ARBA00007588"/>
    </source>
</evidence>
<keyword evidence="5" id="KW-0285">Flavoprotein</keyword>
<feature type="region of interest" description="Disordered" evidence="11">
    <location>
        <begin position="1"/>
        <end position="22"/>
    </location>
</feature>
<evidence type="ECO:0000313" key="12">
    <source>
        <dbReference type="EMBL" id="PIA93612.1"/>
    </source>
</evidence>
<comment type="pathway">
    <text evidence="2">Siderophore biosynthesis.</text>
</comment>
<dbReference type="SUPFAM" id="SSF51905">
    <property type="entry name" value="FAD/NAD(P)-binding domain"/>
    <property type="match status" value="2"/>
</dbReference>
<evidence type="ECO:0000256" key="4">
    <source>
        <dbReference type="ARBA" id="ARBA00012881"/>
    </source>
</evidence>
<accession>A0A2G5HN31</accession>
<keyword evidence="6" id="KW-0274">FAD</keyword>
<sequence>MSLSYDHTELRNERPAHRPSRASPSFQTYDLLCVGFGPTSLAVAASLADARTQAQILFVERESHFNWTPEHVLPDKSIGSSFLHDLTTLENPRSEFTFVNFLQATDQLMHFTNNSKMVPSRRLVAAYFKWAAERVNQRGWIQYSKEASNIKPVKVDALNRVTRWEAEVIDVESGAKSTVQAKRVVLATVAEPHLVSPLRSPQLQHLILHSSSCAEFLQKLPSLQKTINIAVVGADQEAAEIFSHLHTSRGKHTATLIHADSALRPKDNSPRISDITTDPSQLMQTPPEVRLRLQNAEAHSSPRVDLQTLESLYEAQYTQRLQEPDARKWRFRMQPLSEVVGAKRDEDRVRLVTRNNRTSEVTTGPAFDLVISASGYERSRDAKLLSAVSPLYDTGALTVDKEYRVNFRRDTVDRACGIWVLGTLEDPKERVDDFAFTAERGARAARSIRASLRQKSDEHFAESALL</sequence>
<dbReference type="AlphaFoldDB" id="A0A2G5HN31"/>
<gene>
    <name evidence="12" type="ORF">CB0940_04841</name>
    <name evidence="13" type="ORF">RHO25_006754</name>
</gene>
<keyword evidence="12" id="KW-0503">Monooxygenase</keyword>
<evidence type="ECO:0000313" key="14">
    <source>
        <dbReference type="Proteomes" id="UP000230605"/>
    </source>
</evidence>
<evidence type="ECO:0000313" key="13">
    <source>
        <dbReference type="EMBL" id="WPB02120.1"/>
    </source>
</evidence>
<comment type="catalytic activity">
    <reaction evidence="9">
        <text>L-ornithine + NADPH + O2 = N(5)-hydroxy-L-ornithine + NADP(+) + H2O</text>
        <dbReference type="Rhea" id="RHEA:41508"/>
        <dbReference type="ChEBI" id="CHEBI:15377"/>
        <dbReference type="ChEBI" id="CHEBI:15379"/>
        <dbReference type="ChEBI" id="CHEBI:46911"/>
        <dbReference type="ChEBI" id="CHEBI:57783"/>
        <dbReference type="ChEBI" id="CHEBI:58349"/>
        <dbReference type="ChEBI" id="CHEBI:78275"/>
        <dbReference type="EC" id="1.14.13.196"/>
    </reaction>
</comment>
<reference evidence="13 15" key="2">
    <citation type="submission" date="2023-09" db="EMBL/GenBank/DDBJ databases">
        <title>Complete-Gapless Cercospora beticola genome.</title>
        <authorList>
            <person name="Wyatt N.A."/>
            <person name="Spanner R.E."/>
            <person name="Bolton M.D."/>
        </authorList>
    </citation>
    <scope>NUCLEOTIDE SEQUENCE [LARGE SCALE GENOMIC DNA]</scope>
    <source>
        <strain evidence="13">Cb09-40</strain>
    </source>
</reference>
<feature type="compositionally biased region" description="Basic and acidic residues" evidence="11">
    <location>
        <begin position="1"/>
        <end position="16"/>
    </location>
</feature>
<comment type="similarity">
    <text evidence="3">Belongs to the lysine N(6)-hydroxylase/L-ornithine N(5)-oxygenase family.</text>
</comment>
<evidence type="ECO:0000256" key="9">
    <source>
        <dbReference type="ARBA" id="ARBA00047598"/>
    </source>
</evidence>
<proteinExistence type="inferred from homology"/>
<dbReference type="OrthoDB" id="3519933at2759"/>
<dbReference type="Proteomes" id="UP000230605">
    <property type="component" value="Chromosome 4"/>
</dbReference>
<evidence type="ECO:0000256" key="1">
    <source>
        <dbReference type="ARBA" id="ARBA00001974"/>
    </source>
</evidence>
<comment type="cofactor">
    <cofactor evidence="1">
        <name>FAD</name>
        <dbReference type="ChEBI" id="CHEBI:57692"/>
    </cofactor>
</comment>
<dbReference type="Pfam" id="PF13434">
    <property type="entry name" value="Lys_Orn_oxgnase"/>
    <property type="match status" value="1"/>
</dbReference>
<dbReference type="Gene3D" id="3.50.50.60">
    <property type="entry name" value="FAD/NAD(P)-binding domain"/>
    <property type="match status" value="1"/>
</dbReference>
<dbReference type="InterPro" id="IPR036188">
    <property type="entry name" value="FAD/NAD-bd_sf"/>
</dbReference>
<comment type="catalytic activity">
    <reaction evidence="10">
        <text>L-ornithine + NADH + O2 = N(5)-hydroxy-L-ornithine + NAD(+) + H2O</text>
        <dbReference type="Rhea" id="RHEA:41512"/>
        <dbReference type="ChEBI" id="CHEBI:15377"/>
        <dbReference type="ChEBI" id="CHEBI:15379"/>
        <dbReference type="ChEBI" id="CHEBI:46911"/>
        <dbReference type="ChEBI" id="CHEBI:57540"/>
        <dbReference type="ChEBI" id="CHEBI:57945"/>
        <dbReference type="ChEBI" id="CHEBI:78275"/>
        <dbReference type="EC" id="1.14.13.196"/>
    </reaction>
</comment>
<keyword evidence="8" id="KW-0560">Oxidoreductase</keyword>
<dbReference type="EMBL" id="CP134187">
    <property type="protein sequence ID" value="WPB02120.1"/>
    <property type="molecule type" value="Genomic_DNA"/>
</dbReference>
<evidence type="ECO:0000256" key="5">
    <source>
        <dbReference type="ARBA" id="ARBA00022630"/>
    </source>
</evidence>
<protein>
    <recommendedName>
        <fullName evidence="4">L-ornithine N(5)-monooxygenase [NAD(P)H]</fullName>
        <ecNumber evidence="4">1.14.13.196</ecNumber>
    </recommendedName>
</protein>
<keyword evidence="7" id="KW-0521">NADP</keyword>
<dbReference type="GO" id="GO:0006879">
    <property type="term" value="P:intracellular iron ion homeostasis"/>
    <property type="evidence" value="ECO:0007669"/>
    <property type="project" value="TreeGrafter"/>
</dbReference>
<evidence type="ECO:0000256" key="8">
    <source>
        <dbReference type="ARBA" id="ARBA00023002"/>
    </source>
</evidence>
<keyword evidence="15" id="KW-1185">Reference proteome</keyword>
<evidence type="ECO:0000256" key="11">
    <source>
        <dbReference type="SAM" id="MobiDB-lite"/>
    </source>
</evidence>
<dbReference type="EC" id="1.14.13.196" evidence="4"/>
<reference evidence="12 14" key="1">
    <citation type="submission" date="2015-10" db="EMBL/GenBank/DDBJ databases">
        <title>The cercosporin biosynthetic gene cluster was horizontally transferred to several fungal lineages and shown to be expanded in Cercospora beticola based on microsynteny with recipient genomes.</title>
        <authorList>
            <person name="De Jonge R."/>
            <person name="Ebert M.K."/>
            <person name="Suttle J.C."/>
            <person name="Jurick Ii W.M."/>
            <person name="Secor G.A."/>
            <person name="Thomma B.P."/>
            <person name="Van De Peer Y."/>
            <person name="Bolton M.D."/>
        </authorList>
    </citation>
    <scope>NUCLEOTIDE SEQUENCE [LARGE SCALE GENOMIC DNA]</scope>
    <source>
        <strain evidence="12 14">09-40</strain>
    </source>
</reference>
<evidence type="ECO:0000256" key="2">
    <source>
        <dbReference type="ARBA" id="ARBA00004924"/>
    </source>
</evidence>
<name>A0A2G5HN31_CERBT</name>
<dbReference type="Proteomes" id="UP001302367">
    <property type="component" value="Chromosome 4"/>
</dbReference>
<dbReference type="EMBL" id="LKMD01000105">
    <property type="protein sequence ID" value="PIA93612.1"/>
    <property type="molecule type" value="Genomic_DNA"/>
</dbReference>
<dbReference type="InterPro" id="IPR025700">
    <property type="entry name" value="Lys/Orn_oxygenase"/>
</dbReference>
<dbReference type="PANTHER" id="PTHR42802:SF1">
    <property type="entry name" value="L-ORNITHINE N(5)-MONOOXYGENASE"/>
    <property type="match status" value="1"/>
</dbReference>
<evidence type="ECO:0000256" key="10">
    <source>
        <dbReference type="ARBA" id="ARBA00049248"/>
    </source>
</evidence>